<evidence type="ECO:0000259" key="9">
    <source>
        <dbReference type="Pfam" id="PF17681"/>
    </source>
</evidence>
<feature type="region of interest" description="Disordered" evidence="6">
    <location>
        <begin position="157"/>
        <end position="176"/>
    </location>
</feature>
<evidence type="ECO:0000259" key="8">
    <source>
        <dbReference type="Pfam" id="PF14609"/>
    </source>
</evidence>
<evidence type="ECO:0000313" key="11">
    <source>
        <dbReference type="Proteomes" id="UP000094526"/>
    </source>
</evidence>
<keyword evidence="3 5" id="KW-0493">Microtubule</keyword>
<evidence type="ECO:0000256" key="4">
    <source>
        <dbReference type="ARBA" id="ARBA00023212"/>
    </source>
</evidence>
<dbReference type="InterPro" id="IPR041470">
    <property type="entry name" value="GCP_N"/>
</dbReference>
<dbReference type="eggNOG" id="KOG4344">
    <property type="taxonomic scope" value="Eukaryota"/>
</dbReference>
<dbReference type="InterPro" id="IPR059169">
    <property type="entry name" value="GCP5_N_ext"/>
</dbReference>
<evidence type="ECO:0000313" key="10">
    <source>
        <dbReference type="EMBL" id="OCT52473.1"/>
    </source>
</evidence>
<dbReference type="InterPro" id="IPR032797">
    <property type="entry name" value="Mod21_N"/>
</dbReference>
<dbReference type="STRING" id="86049.A0A1C1CVD6"/>
<organism evidence="10 11">
    <name type="scientific">Cladophialophora carrionii</name>
    <dbReference type="NCBI Taxonomy" id="86049"/>
    <lineage>
        <taxon>Eukaryota</taxon>
        <taxon>Fungi</taxon>
        <taxon>Dikarya</taxon>
        <taxon>Ascomycota</taxon>
        <taxon>Pezizomycotina</taxon>
        <taxon>Eurotiomycetes</taxon>
        <taxon>Chaetothyriomycetidae</taxon>
        <taxon>Chaetothyriales</taxon>
        <taxon>Herpotrichiellaceae</taxon>
        <taxon>Cladophialophora</taxon>
    </lineage>
</organism>
<dbReference type="OrthoDB" id="66546at2759"/>
<comment type="caution">
    <text evidence="10">The sequence shown here is derived from an EMBL/GenBank/DDBJ whole genome shotgun (WGS) entry which is preliminary data.</text>
</comment>
<dbReference type="GO" id="GO:0005874">
    <property type="term" value="C:microtubule"/>
    <property type="evidence" value="ECO:0007669"/>
    <property type="project" value="UniProtKB-KW"/>
</dbReference>
<dbReference type="InterPro" id="IPR042241">
    <property type="entry name" value="GCP_C_sf"/>
</dbReference>
<dbReference type="GO" id="GO:0000922">
    <property type="term" value="C:spindle pole"/>
    <property type="evidence" value="ECO:0007669"/>
    <property type="project" value="InterPro"/>
</dbReference>
<evidence type="ECO:0000256" key="1">
    <source>
        <dbReference type="ARBA" id="ARBA00010337"/>
    </source>
</evidence>
<feature type="domain" description="Gamma tubulin complex component protein N-terminal" evidence="9">
    <location>
        <begin position="221"/>
        <end position="473"/>
    </location>
</feature>
<evidence type="ECO:0000256" key="3">
    <source>
        <dbReference type="ARBA" id="ARBA00022701"/>
    </source>
</evidence>
<evidence type="ECO:0000256" key="6">
    <source>
        <dbReference type="SAM" id="MobiDB-lite"/>
    </source>
</evidence>
<protein>
    <recommendedName>
        <fullName evidence="5">Spindle pole body component</fullName>
    </recommendedName>
</protein>
<feature type="region of interest" description="Disordered" evidence="6">
    <location>
        <begin position="786"/>
        <end position="826"/>
    </location>
</feature>
<dbReference type="PANTHER" id="PTHR19302">
    <property type="entry name" value="GAMMA TUBULIN COMPLEX PROTEIN"/>
    <property type="match status" value="1"/>
</dbReference>
<dbReference type="GO" id="GO:0051225">
    <property type="term" value="P:spindle assembly"/>
    <property type="evidence" value="ECO:0007669"/>
    <property type="project" value="TreeGrafter"/>
</dbReference>
<dbReference type="AlphaFoldDB" id="A0A1C1CVD6"/>
<dbReference type="Pfam" id="PF17681">
    <property type="entry name" value="GCP_N_terminal"/>
    <property type="match status" value="1"/>
</dbReference>
<keyword evidence="4 5" id="KW-0206">Cytoskeleton</keyword>
<keyword evidence="11" id="KW-1185">Reference proteome</keyword>
<gene>
    <name evidence="10" type="ORF">CLCR_09572</name>
</gene>
<dbReference type="GO" id="GO:0031122">
    <property type="term" value="P:cytoplasmic microtubule organization"/>
    <property type="evidence" value="ECO:0007669"/>
    <property type="project" value="TreeGrafter"/>
</dbReference>
<dbReference type="Proteomes" id="UP000094526">
    <property type="component" value="Unassembled WGS sequence"/>
</dbReference>
<dbReference type="Pfam" id="PF14609">
    <property type="entry name" value="GCP5-Mod21_N"/>
    <property type="match status" value="1"/>
</dbReference>
<dbReference type="GO" id="GO:0000930">
    <property type="term" value="C:gamma-tubulin complex"/>
    <property type="evidence" value="ECO:0007669"/>
    <property type="project" value="UniProtKB-ARBA"/>
</dbReference>
<reference evidence="11" key="1">
    <citation type="submission" date="2015-07" db="EMBL/GenBank/DDBJ databases">
        <authorList>
            <person name="Teixeira M.M."/>
            <person name="Souza R.C."/>
            <person name="Almeida L.G."/>
            <person name="Vicente V.A."/>
            <person name="de Hoog S."/>
            <person name="Bocca A.L."/>
            <person name="de Almeida S.R."/>
            <person name="Vasconcelos A.T."/>
            <person name="Felipe M.S."/>
        </authorList>
    </citation>
    <scope>NUCLEOTIDE SEQUENCE [LARGE SCALE GENOMIC DNA]</scope>
    <source>
        <strain evidence="11">KSF</strain>
    </source>
</reference>
<evidence type="ECO:0000256" key="2">
    <source>
        <dbReference type="ARBA" id="ARBA00022490"/>
    </source>
</evidence>
<evidence type="ECO:0000259" key="7">
    <source>
        <dbReference type="Pfam" id="PF04130"/>
    </source>
</evidence>
<dbReference type="GO" id="GO:0051011">
    <property type="term" value="F:microtubule minus-end binding"/>
    <property type="evidence" value="ECO:0007669"/>
    <property type="project" value="TreeGrafter"/>
</dbReference>
<dbReference type="GO" id="GO:0007020">
    <property type="term" value="P:microtubule nucleation"/>
    <property type="evidence" value="ECO:0007669"/>
    <property type="project" value="InterPro"/>
</dbReference>
<comment type="similarity">
    <text evidence="1 5">Belongs to the TUBGCP family.</text>
</comment>
<dbReference type="VEuPathDB" id="FungiDB:G647_03869"/>
<dbReference type="GO" id="GO:0043015">
    <property type="term" value="F:gamma-tubulin binding"/>
    <property type="evidence" value="ECO:0007669"/>
    <property type="project" value="InterPro"/>
</dbReference>
<dbReference type="GO" id="GO:0051321">
    <property type="term" value="P:meiotic cell cycle"/>
    <property type="evidence" value="ECO:0007669"/>
    <property type="project" value="TreeGrafter"/>
</dbReference>
<dbReference type="GO" id="GO:0005816">
    <property type="term" value="C:spindle pole body"/>
    <property type="evidence" value="ECO:0007669"/>
    <property type="project" value="UniProtKB-ARBA"/>
</dbReference>
<name>A0A1C1CVD6_9EURO</name>
<evidence type="ECO:0000256" key="5">
    <source>
        <dbReference type="RuleBase" id="RU363050"/>
    </source>
</evidence>
<dbReference type="PANTHER" id="PTHR19302:SF33">
    <property type="entry name" value="GAMMA-TUBULIN COMPLEX COMPONENT 5"/>
    <property type="match status" value="1"/>
</dbReference>
<accession>A0A1C1CVD6</accession>
<dbReference type="Gene3D" id="1.20.120.1900">
    <property type="entry name" value="Gamma-tubulin complex, C-terminal domain"/>
    <property type="match status" value="1"/>
</dbReference>
<comment type="subcellular location">
    <subcellularLocation>
        <location evidence="5">Cytoplasm</location>
        <location evidence="5">Cytoskeleton</location>
        <location evidence="5">Microtubule organizing center</location>
    </subcellularLocation>
</comment>
<dbReference type="Pfam" id="PF04130">
    <property type="entry name" value="GCP_C_terminal"/>
    <property type="match status" value="1"/>
</dbReference>
<dbReference type="CDD" id="cd22572">
    <property type="entry name" value="GCP5_NTD"/>
    <property type="match status" value="1"/>
</dbReference>
<proteinExistence type="inferred from homology"/>
<feature type="compositionally biased region" description="Acidic residues" evidence="6">
    <location>
        <begin position="814"/>
        <end position="823"/>
    </location>
</feature>
<dbReference type="InterPro" id="IPR040457">
    <property type="entry name" value="GCP_C"/>
</dbReference>
<sequence>MASPTTMNNWLEALALTFIPPATSPTTVAKHKDSFTRRVKHHSYGRTNQFAVTEKLIGLEEKFQVLNRDDVAGELFSRRVELNRDHGDIKWLPDVLDLLLHLSIDPVKYSRVQDLEKSRPDSAVQPVLKWADIEAEDPIDQRDPIWQVPQYSDFSSDEEEEVVASSTQTSPASIKQRHAQKVDEASIFDAPTVEVASKLEAAQFWRTPGDYVTITEAQAAREVLFMFSGLPTSIFMRSDDGFKPSARYRVRHLESATSESLLKEAADIASEIQPIRQWLRGRQDTSIMQLIHSEISEMLADFERTISQEHTAILHQTSHAGVVSLLQVLQRVKRASLPLKALKTITPQLTKNDPVVVLNAIHNAVDIAQSSCNVVDVESLLPILLSALTLHAKSIDTWLHTGGIAKTKAFFIAENHKTPHQKSSLWHDWFSLTSNSTNVIPAFLKKFTAKMFTIGKTAAFLQHLDAVSLDDQVGDLGVAAAALEAANLIANSPLPFSATFEMILERHLTALLNSSTSMLKHILETSCGLTKVLDAFDYLYLGKDGVIVDAIENKMFNQIDHCLDMWNDRFLLRDLLAEAYNDINCVDAKAITIQTAYTSSRTMENRRRSVKILAAVSISYHLAWPLANIILPTSTACYQRIALTLSQVRRARHQLERRANFYIQHMPLIDNQTDTDLARLVYWQLLLFVNVLYAHLTSCVIQPLTSHMRERLRSASTNSLDDMISIHGRYISALEHACLSSKRMKPLRDSLISLLDLCVRFSDMITSAVTNTGIQAASRERHEGDFEASSFISAQSRRRRGGKNTSAGDFASSSDEDDDDDGVGEGYSTFVFDEDTSLGQEISKVRNEFKKHVGFLTAGTRAVARSSSTGVRATGATGEFEVGERFELLAESLEGAFSSTTRVGTI</sequence>
<dbReference type="InterPro" id="IPR007259">
    <property type="entry name" value="GCP"/>
</dbReference>
<keyword evidence="2 5" id="KW-0963">Cytoplasm</keyword>
<dbReference type="EMBL" id="LGRB01000008">
    <property type="protein sequence ID" value="OCT52473.1"/>
    <property type="molecule type" value="Genomic_DNA"/>
</dbReference>
<feature type="domain" description="Gamma-Tubulin ring complex non-core subunit mod21 N-terminal" evidence="8">
    <location>
        <begin position="65"/>
        <end position="157"/>
    </location>
</feature>
<dbReference type="VEuPathDB" id="FungiDB:CLCR_09572"/>
<dbReference type="GO" id="GO:0000278">
    <property type="term" value="P:mitotic cell cycle"/>
    <property type="evidence" value="ECO:0007669"/>
    <property type="project" value="TreeGrafter"/>
</dbReference>
<feature type="domain" description="Gamma tubulin complex component C-terminal" evidence="7">
    <location>
        <begin position="552"/>
        <end position="865"/>
    </location>
</feature>